<feature type="repeat" description="PPR" evidence="3">
    <location>
        <begin position="582"/>
        <end position="616"/>
    </location>
</feature>
<dbReference type="GO" id="GO:0009451">
    <property type="term" value="P:RNA modification"/>
    <property type="evidence" value="ECO:0007669"/>
    <property type="project" value="InterPro"/>
</dbReference>
<dbReference type="GO" id="GO:0008270">
    <property type="term" value="F:zinc ion binding"/>
    <property type="evidence" value="ECO:0007669"/>
    <property type="project" value="InterPro"/>
</dbReference>
<dbReference type="Gene3D" id="1.25.40.10">
    <property type="entry name" value="Tetratricopeptide repeat domain"/>
    <property type="match status" value="5"/>
</dbReference>
<dbReference type="PANTHER" id="PTHR47926">
    <property type="entry name" value="PENTATRICOPEPTIDE REPEAT-CONTAINING PROTEIN"/>
    <property type="match status" value="1"/>
</dbReference>
<accession>A0A484LF51</accession>
<evidence type="ECO:0000313" key="6">
    <source>
        <dbReference type="EMBL" id="VFQ75053.1"/>
    </source>
</evidence>
<dbReference type="NCBIfam" id="TIGR00756">
    <property type="entry name" value="PPR"/>
    <property type="match status" value="6"/>
</dbReference>
<organism evidence="6 7">
    <name type="scientific">Cuscuta campestris</name>
    <dbReference type="NCBI Taxonomy" id="132261"/>
    <lineage>
        <taxon>Eukaryota</taxon>
        <taxon>Viridiplantae</taxon>
        <taxon>Streptophyta</taxon>
        <taxon>Embryophyta</taxon>
        <taxon>Tracheophyta</taxon>
        <taxon>Spermatophyta</taxon>
        <taxon>Magnoliopsida</taxon>
        <taxon>eudicotyledons</taxon>
        <taxon>Gunneridae</taxon>
        <taxon>Pentapetalae</taxon>
        <taxon>asterids</taxon>
        <taxon>lamiids</taxon>
        <taxon>Solanales</taxon>
        <taxon>Convolvulaceae</taxon>
        <taxon>Cuscuteae</taxon>
        <taxon>Cuscuta</taxon>
        <taxon>Cuscuta subgen. Grammica</taxon>
        <taxon>Cuscuta sect. Cleistogrammica</taxon>
    </lineage>
</organism>
<dbReference type="Pfam" id="PF14432">
    <property type="entry name" value="DYW_deaminase"/>
    <property type="match status" value="1"/>
</dbReference>
<feature type="repeat" description="PPR" evidence="3">
    <location>
        <begin position="479"/>
        <end position="513"/>
    </location>
</feature>
<dbReference type="InterPro" id="IPR011990">
    <property type="entry name" value="TPR-like_helical_dom_sf"/>
</dbReference>
<dbReference type="Proteomes" id="UP000595140">
    <property type="component" value="Unassembled WGS sequence"/>
</dbReference>
<proteinExistence type="inferred from homology"/>
<reference evidence="6 7" key="1">
    <citation type="submission" date="2018-04" db="EMBL/GenBank/DDBJ databases">
        <authorList>
            <person name="Vogel A."/>
        </authorList>
    </citation>
    <scope>NUCLEOTIDE SEQUENCE [LARGE SCALE GENOMIC DNA]</scope>
</reference>
<dbReference type="InterPro" id="IPR002885">
    <property type="entry name" value="PPR_rpt"/>
</dbReference>
<evidence type="ECO:0000256" key="1">
    <source>
        <dbReference type="ARBA" id="ARBA00006643"/>
    </source>
</evidence>
<evidence type="ECO:0000256" key="2">
    <source>
        <dbReference type="ARBA" id="ARBA00022737"/>
    </source>
</evidence>
<dbReference type="InterPro" id="IPR046848">
    <property type="entry name" value="E_motif"/>
</dbReference>
<evidence type="ECO:0000256" key="4">
    <source>
        <dbReference type="SAM" id="MobiDB-lite"/>
    </source>
</evidence>
<dbReference type="Pfam" id="PF01535">
    <property type="entry name" value="PPR"/>
    <property type="match status" value="6"/>
</dbReference>
<dbReference type="PROSITE" id="PS51375">
    <property type="entry name" value="PPR"/>
    <property type="match status" value="5"/>
</dbReference>
<dbReference type="AlphaFoldDB" id="A0A484LF51"/>
<dbReference type="InterPro" id="IPR032867">
    <property type="entry name" value="DYW_dom"/>
</dbReference>
<dbReference type="Pfam" id="PF13041">
    <property type="entry name" value="PPR_2"/>
    <property type="match status" value="4"/>
</dbReference>
<dbReference type="FunFam" id="1.25.40.10:FF:000442">
    <property type="entry name" value="Pentatricopeptide repeat-containing protein At3g49710"/>
    <property type="match status" value="1"/>
</dbReference>
<feature type="region of interest" description="Disordered" evidence="4">
    <location>
        <begin position="54"/>
        <end position="74"/>
    </location>
</feature>
<dbReference type="FunFam" id="1.25.40.10:FF:000090">
    <property type="entry name" value="Pentatricopeptide repeat-containing protein, chloroplastic"/>
    <property type="match status" value="1"/>
</dbReference>
<feature type="domain" description="DYW" evidence="5">
    <location>
        <begin position="799"/>
        <end position="891"/>
    </location>
</feature>
<sequence length="891" mass="99586">MAAGIHPPATIFSASTAFLPATTLNSHFLFQHHQLHPISPLSVVKPKQKLNRISIQQPPSRSDPPSNSSVSGHSDPQAIDWADLLKLAVRRGDVEVTRVVHGAVLKLEEDTRLSNALISAYLKLGFVNHAHNVFDSIPDPDVKSYTAIISGFAKSNRETEAMELFSEMRSLGIEPNDISLVALLTACIRSQNLELGRQVHGLAIKLCYLDCIHLVNGLMGLYGKCGRLDFVIKLFHSLSKRDIASWNTVISCLVKESMYDTAFDVFIDMQETDSLRADYITLSTLLTACFECLAIRKGQALHAHALRIGYEGSVSVNNALIKFYTKCGNISSVMALFEKMCVEDEFTWNEMITAYMEAGLVDSAEKLFNQLPKKNAVLYNALLAGFCRNGEGLKAMTLFHKMRHETLEVSGFTLVSVANACGLMMDRKSSEQIHGFILKSGLLRSNDHVQSALLDMCVRCGRMEDAEKMFHRLPPEHDRLISFTSMVCAYAHSGRPEEAVSLFCEMISEGLSPLIDDVSSATILGVCGTLGLHNLGRNLHCHSLKLGFLSDVTVGNAVISMYAKCGELGGAVKTFELMTAHDLVSWNNLLAGYVLHRQGNEALDTWARMKMQGVTPDSFTCLLILSSYRHTTRNSVNLCRNFFSSIRPIYGIVPGPVHYACLVSVLGFWGLLQDAEEIIKRMPFEPNASVWRALFDSCRIHSDSTIGRRAMKEILSLEPHDPATFILNSNLYSASGRWNCSELVRAEIKDKGFWKIPGQSWINHDNKLHSFLARDRLHPQSKDINSGLRILLLECMKVGYVPDTRCVLHDVEEYQKKEFLFYHSSKLAVTCGLLMTKPGKPVFVVKNILLCRDCHTFFKFVSVVTKREIRVRDRSGFHCFLNGKCTCNDRW</sequence>
<evidence type="ECO:0000313" key="7">
    <source>
        <dbReference type="Proteomes" id="UP000595140"/>
    </source>
</evidence>
<evidence type="ECO:0000256" key="3">
    <source>
        <dbReference type="PROSITE-ProRule" id="PRU00708"/>
    </source>
</evidence>
<dbReference type="EMBL" id="OOIL02001415">
    <property type="protein sequence ID" value="VFQ75053.1"/>
    <property type="molecule type" value="Genomic_DNA"/>
</dbReference>
<dbReference type="OrthoDB" id="745501at2759"/>
<dbReference type="GO" id="GO:0003723">
    <property type="term" value="F:RNA binding"/>
    <property type="evidence" value="ECO:0007669"/>
    <property type="project" value="InterPro"/>
</dbReference>
<evidence type="ECO:0000259" key="5">
    <source>
        <dbReference type="Pfam" id="PF14432"/>
    </source>
</evidence>
<dbReference type="PANTHER" id="PTHR47926:SF512">
    <property type="entry name" value="REPEAT (PPR) SUPERFAMILY PROTEIN, PUTATIVE-RELATED"/>
    <property type="match status" value="1"/>
</dbReference>
<name>A0A484LF51_9ASTE</name>
<dbReference type="Pfam" id="PF20431">
    <property type="entry name" value="E_motif"/>
    <property type="match status" value="1"/>
</dbReference>
<gene>
    <name evidence="6" type="ORF">CCAM_LOCUS16829</name>
</gene>
<keyword evidence="7" id="KW-1185">Reference proteome</keyword>
<dbReference type="InterPro" id="IPR046960">
    <property type="entry name" value="PPR_At4g14850-like_plant"/>
</dbReference>
<feature type="repeat" description="PPR" evidence="3">
    <location>
        <begin position="141"/>
        <end position="175"/>
    </location>
</feature>
<keyword evidence="2" id="KW-0677">Repeat</keyword>
<feature type="repeat" description="PPR" evidence="3">
    <location>
        <begin position="242"/>
        <end position="276"/>
    </location>
</feature>
<comment type="similarity">
    <text evidence="1">Belongs to the PPR family. PCMP-H subfamily.</text>
</comment>
<feature type="repeat" description="PPR" evidence="3">
    <location>
        <begin position="344"/>
        <end position="378"/>
    </location>
</feature>
<protein>
    <recommendedName>
        <fullName evidence="5">DYW domain-containing protein</fullName>
    </recommendedName>
</protein>